<feature type="transmembrane region" description="Helical" evidence="2">
    <location>
        <begin position="6"/>
        <end position="22"/>
    </location>
</feature>
<keyword evidence="2" id="KW-0472">Membrane</keyword>
<feature type="region of interest" description="Disordered" evidence="1">
    <location>
        <begin position="598"/>
        <end position="625"/>
    </location>
</feature>
<proteinExistence type="predicted"/>
<feature type="compositionally biased region" description="Polar residues" evidence="1">
    <location>
        <begin position="889"/>
        <end position="899"/>
    </location>
</feature>
<feature type="transmembrane region" description="Helical" evidence="2">
    <location>
        <begin position="96"/>
        <end position="118"/>
    </location>
</feature>
<evidence type="ECO:0000256" key="2">
    <source>
        <dbReference type="SAM" id="Phobius"/>
    </source>
</evidence>
<keyword evidence="2" id="KW-1133">Transmembrane helix</keyword>
<evidence type="ECO:0000313" key="4">
    <source>
        <dbReference type="EMBL" id="HEA22838.1"/>
    </source>
</evidence>
<feature type="region of interest" description="Disordered" evidence="1">
    <location>
        <begin position="317"/>
        <end position="340"/>
    </location>
</feature>
<dbReference type="Proteomes" id="UP000886191">
    <property type="component" value="Unassembled WGS sequence"/>
</dbReference>
<keyword evidence="2" id="KW-0812">Transmembrane</keyword>
<dbReference type="InterPro" id="IPR052173">
    <property type="entry name" value="Beta-lactam_resp_regulator"/>
</dbReference>
<organism evidence="4">
    <name type="scientific">Pricia antarctica</name>
    <dbReference type="NCBI Taxonomy" id="641691"/>
    <lineage>
        <taxon>Bacteria</taxon>
        <taxon>Pseudomonadati</taxon>
        <taxon>Bacteroidota</taxon>
        <taxon>Flavobacteriia</taxon>
        <taxon>Flavobacteriales</taxon>
        <taxon>Flavobacteriaceae</taxon>
        <taxon>Pricia</taxon>
    </lineage>
</organism>
<dbReference type="CDD" id="cd07341">
    <property type="entry name" value="M56_BlaR1_MecR1_like"/>
    <property type="match status" value="1"/>
</dbReference>
<dbReference type="AlphaFoldDB" id="A0A831QTM1"/>
<feature type="compositionally biased region" description="Low complexity" evidence="1">
    <location>
        <begin position="324"/>
        <end position="339"/>
    </location>
</feature>
<feature type="region of interest" description="Disordered" evidence="1">
    <location>
        <begin position="673"/>
        <end position="699"/>
    </location>
</feature>
<dbReference type="PANTHER" id="PTHR34978:SF3">
    <property type="entry name" value="SLR0241 PROTEIN"/>
    <property type="match status" value="1"/>
</dbReference>
<gene>
    <name evidence="4" type="ORF">ENH87_18240</name>
</gene>
<feature type="transmembrane region" description="Helical" evidence="2">
    <location>
        <begin position="281"/>
        <end position="299"/>
    </location>
</feature>
<feature type="transmembrane region" description="Helical" evidence="2">
    <location>
        <begin position="34"/>
        <end position="55"/>
    </location>
</feature>
<reference evidence="4" key="1">
    <citation type="journal article" date="2020" name="mSystems">
        <title>Genome- and Community-Level Interaction Insights into Carbon Utilization and Element Cycling Functions of Hydrothermarchaeota in Hydrothermal Sediment.</title>
        <authorList>
            <person name="Zhou Z."/>
            <person name="Liu Y."/>
            <person name="Xu W."/>
            <person name="Pan J."/>
            <person name="Luo Z.H."/>
            <person name="Li M."/>
        </authorList>
    </citation>
    <scope>NUCLEOTIDE SEQUENCE [LARGE SCALE GENOMIC DNA]</scope>
    <source>
        <strain evidence="4">HyVt-345</strain>
    </source>
</reference>
<protein>
    <submittedName>
        <fullName evidence="4">M56 family metallopeptidase</fullName>
    </submittedName>
</protein>
<feature type="domain" description="Peptidase M56" evidence="3">
    <location>
        <begin position="172"/>
        <end position="271"/>
    </location>
</feature>
<evidence type="ECO:0000256" key="1">
    <source>
        <dbReference type="SAM" id="MobiDB-lite"/>
    </source>
</evidence>
<name>A0A831QTM1_9FLAO</name>
<dbReference type="InterPro" id="IPR008756">
    <property type="entry name" value="Peptidase_M56"/>
</dbReference>
<feature type="region of interest" description="Disordered" evidence="1">
    <location>
        <begin position="882"/>
        <end position="906"/>
    </location>
</feature>
<accession>A0A831QTM1</accession>
<feature type="compositionally biased region" description="Pro residues" evidence="1">
    <location>
        <begin position="677"/>
        <end position="692"/>
    </location>
</feature>
<comment type="caution">
    <text evidence="4">The sequence shown here is derived from an EMBL/GenBank/DDBJ whole genome shotgun (WGS) entry which is preliminary data.</text>
</comment>
<dbReference type="Pfam" id="PF05569">
    <property type="entry name" value="Peptidase_M56"/>
    <property type="match status" value="1"/>
</dbReference>
<feature type="compositionally biased region" description="Polar residues" evidence="1">
    <location>
        <begin position="613"/>
        <end position="625"/>
    </location>
</feature>
<sequence>MIVFILKSSACLAIFLMFYKLLLENERMHSFKRFYLLAVLVISLAIPFITFFKVVEEMPDSIPSVSVPLENNSTDLSMTGYKATASPMGSETETNYWPVVLWIIYGIGVVLFSLKFLINLWKIAVNVRINPKLKIDKVIYVLLRDAIVPHTFFRYIFLHRATFEVNGIPKDVLIHEATHARQKHSLDILFVEVLQIVFWFNPLFHFAKKTIKLNHEFLADESVLNQGSATSDYQNTLLAFASSASYKNHLPSMANAINYSSYSSIKKRFKIMKTRTSKKSILMRSLLLLPLLAILLYGFTKTKIVTLEKKRTGESGLKLEEGLTNPKSNPNSNTENTSNRSVELAGLILDSETLKPIENVEIYSSNGKILSKTDPRGYYRIQFDELGQGEIKFEFSLHKDGYKTLEQREHWGNLKGKIAFTNYYGLQKKESKTPEFSQYEPSIRNLSYSSVLDNFHLVKTSFEFDKKIDEAKKGNQHILFEIDNTLYLVNNTGLIQINSRDDLISINDDRIVNASEINGSIERKNVTGMTPLDIHSVQYAIYTIPVDHIVTPLQGATQKQLTEYKTLAKKYNTQPKETRVIPSKDLQSLELIYRKMSEEQKAEAEPFPECPDPNTTDQEGATTKQIGEYNKLAKTYNTKLANKGNIRIKKFEVDRLNYLYGLMTENQRTKAEAFPDFPKPPAPAVPPSPPNSPDKSEKEAAEEILAYIISNQDPGDYGYIGTNPVSSRKQFITPKPKNTFYVKKDYSMIRTINEVKSKNEVTQESKSVERPLKTIPYWNIAIDNDAKIYLDGKEILYAEMKRMELEGTITNVNLIKEDKGSFSIVLNDLNLRPNAPPSPTTPKTPLDFIKLMTEKNARFYYKNEEISSKKSIELVKENPNISIDAEGESGSNPVITLSSEPIKIED</sequence>
<evidence type="ECO:0000259" key="3">
    <source>
        <dbReference type="Pfam" id="PF05569"/>
    </source>
</evidence>
<dbReference type="EMBL" id="DRGL01000069">
    <property type="protein sequence ID" value="HEA22838.1"/>
    <property type="molecule type" value="Genomic_DNA"/>
</dbReference>
<dbReference type="PANTHER" id="PTHR34978">
    <property type="entry name" value="POSSIBLE SENSOR-TRANSDUCER PROTEIN BLAR"/>
    <property type="match status" value="1"/>
</dbReference>